<dbReference type="InterPro" id="IPR003103">
    <property type="entry name" value="BAG_domain"/>
</dbReference>
<dbReference type="SMR" id="A0A1J6JRC8"/>
<comment type="caution">
    <text evidence="4">The sequence shown here is derived from an EMBL/GenBank/DDBJ whole genome shotgun (WGS) entry which is preliminary data.</text>
</comment>
<dbReference type="Gene3D" id="3.10.20.90">
    <property type="entry name" value="Phosphatidylinositol 3-kinase Catalytic Subunit, Chain A, domain 1"/>
    <property type="match status" value="1"/>
</dbReference>
<dbReference type="InterPro" id="IPR036533">
    <property type="entry name" value="BAG_dom_sf"/>
</dbReference>
<dbReference type="GO" id="GO:0005737">
    <property type="term" value="C:cytoplasm"/>
    <property type="evidence" value="ECO:0007669"/>
    <property type="project" value="TreeGrafter"/>
</dbReference>
<proteinExistence type="predicted"/>
<dbReference type="PANTHER" id="PTHR12329">
    <property type="entry name" value="BCL2-ASSOCIATED ATHANOGENE"/>
    <property type="match status" value="1"/>
</dbReference>
<dbReference type="Proteomes" id="UP000187609">
    <property type="component" value="Unassembled WGS sequence"/>
</dbReference>
<dbReference type="Pfam" id="PF02179">
    <property type="entry name" value="BAG"/>
    <property type="match status" value="1"/>
</dbReference>
<name>A0A1J6JRC8_NICAT</name>
<keyword evidence="5" id="KW-1185">Reference proteome</keyword>
<feature type="domain" description="BAG" evidence="3">
    <location>
        <begin position="114"/>
        <end position="195"/>
    </location>
</feature>
<dbReference type="SUPFAM" id="SSF63491">
    <property type="entry name" value="BAG domain"/>
    <property type="match status" value="1"/>
</dbReference>
<evidence type="ECO:0000313" key="4">
    <source>
        <dbReference type="EMBL" id="OIT20317.1"/>
    </source>
</evidence>
<dbReference type="SMART" id="SM00264">
    <property type="entry name" value="BAG"/>
    <property type="match status" value="1"/>
</dbReference>
<evidence type="ECO:0000313" key="5">
    <source>
        <dbReference type="Proteomes" id="UP000187609"/>
    </source>
</evidence>
<dbReference type="GO" id="GO:0000774">
    <property type="term" value="F:adenyl-nucleotide exchange factor activity"/>
    <property type="evidence" value="ECO:0007669"/>
    <property type="project" value="TreeGrafter"/>
</dbReference>
<dbReference type="InterPro" id="IPR000626">
    <property type="entry name" value="Ubiquitin-like_dom"/>
</dbReference>
<keyword evidence="1" id="KW-0143">Chaperone</keyword>
<dbReference type="GO" id="GO:0050821">
    <property type="term" value="P:protein stabilization"/>
    <property type="evidence" value="ECO:0007669"/>
    <property type="project" value="TreeGrafter"/>
</dbReference>
<dbReference type="SUPFAM" id="SSF54236">
    <property type="entry name" value="Ubiquitin-like"/>
    <property type="match status" value="1"/>
</dbReference>
<reference evidence="4" key="1">
    <citation type="submission" date="2016-11" db="EMBL/GenBank/DDBJ databases">
        <title>The genome of Nicotiana attenuata.</title>
        <authorList>
            <person name="Xu S."/>
            <person name="Brockmoeller T."/>
            <person name="Gaquerel E."/>
            <person name="Navarro A."/>
            <person name="Kuhl H."/>
            <person name="Gase K."/>
            <person name="Ling Z."/>
            <person name="Zhou W."/>
            <person name="Kreitzer C."/>
            <person name="Stanke M."/>
            <person name="Tang H."/>
            <person name="Lyons E."/>
            <person name="Pandey P."/>
            <person name="Pandey S.P."/>
            <person name="Timmermann B."/>
            <person name="Baldwin I.T."/>
        </authorList>
    </citation>
    <scope>NUCLEOTIDE SEQUENCE [LARGE SCALE GENOMIC DNA]</scope>
    <source>
        <strain evidence="4">UT</strain>
    </source>
</reference>
<evidence type="ECO:0000259" key="2">
    <source>
        <dbReference type="PROSITE" id="PS50053"/>
    </source>
</evidence>
<accession>A0A1J6JRC8</accession>
<organism evidence="4 5">
    <name type="scientific">Nicotiana attenuata</name>
    <name type="common">Coyote tobacco</name>
    <dbReference type="NCBI Taxonomy" id="49451"/>
    <lineage>
        <taxon>Eukaryota</taxon>
        <taxon>Viridiplantae</taxon>
        <taxon>Streptophyta</taxon>
        <taxon>Embryophyta</taxon>
        <taxon>Tracheophyta</taxon>
        <taxon>Spermatophyta</taxon>
        <taxon>Magnoliopsida</taxon>
        <taxon>eudicotyledons</taxon>
        <taxon>Gunneridae</taxon>
        <taxon>Pentapetalae</taxon>
        <taxon>asterids</taxon>
        <taxon>lamiids</taxon>
        <taxon>Solanales</taxon>
        <taxon>Solanaceae</taxon>
        <taxon>Nicotianoideae</taxon>
        <taxon>Nicotianeae</taxon>
        <taxon>Nicotiana</taxon>
    </lineage>
</organism>
<dbReference type="Gene3D" id="1.20.58.120">
    <property type="entry name" value="BAG domain"/>
    <property type="match status" value="1"/>
</dbReference>
<dbReference type="PROSITE" id="PS50053">
    <property type="entry name" value="UBIQUITIN_2"/>
    <property type="match status" value="1"/>
</dbReference>
<dbReference type="OMA" id="EVCRVQN"/>
<dbReference type="GO" id="GO:0051087">
    <property type="term" value="F:protein-folding chaperone binding"/>
    <property type="evidence" value="ECO:0007669"/>
    <property type="project" value="InterPro"/>
</dbReference>
<dbReference type="EMBL" id="MJEQ01005463">
    <property type="protein sequence ID" value="OIT20317.1"/>
    <property type="molecule type" value="Genomic_DNA"/>
</dbReference>
<sequence length="201" mass="22474">MEKEGTSDTDNRSTITVNVKFSGRSIPVEITDESTVKHLKSLLQPHTNVLPRGQKLIFKGKVLVDGMTLKSSGVVNGAKIMLMASQGLHQEDMPNVLEDPTSKERKNIQNTSVSCEAVAGVRVEVDKLSHRVSAIEEAMQRGTKVEDREFVVLTELFMIQLLKLDSIEADGEARAERRKEVHRIQSFVDMLDNFKARNSKL</sequence>
<dbReference type="PROSITE" id="PS51035">
    <property type="entry name" value="BAG"/>
    <property type="match status" value="1"/>
</dbReference>
<dbReference type="Gramene" id="OIT20317">
    <property type="protein sequence ID" value="OIT20317"/>
    <property type="gene ID" value="A4A49_38920"/>
</dbReference>
<protein>
    <submittedName>
        <fullName evidence="4">Lrr repeats and ubiquitin-like domain-containing protein</fullName>
    </submittedName>
</protein>
<dbReference type="AlphaFoldDB" id="A0A1J6JRC8"/>
<dbReference type="Pfam" id="PF00240">
    <property type="entry name" value="ubiquitin"/>
    <property type="match status" value="1"/>
</dbReference>
<dbReference type="InterPro" id="IPR029071">
    <property type="entry name" value="Ubiquitin-like_domsf"/>
</dbReference>
<dbReference type="OrthoDB" id="417450at2759"/>
<dbReference type="PANTHER" id="PTHR12329:SF16">
    <property type="entry name" value="BAG FAMILY MOLECULAR CHAPERONE REGULATOR 1"/>
    <property type="match status" value="1"/>
</dbReference>
<dbReference type="KEGG" id="nau:109220341"/>
<dbReference type="SMART" id="SM00213">
    <property type="entry name" value="UBQ"/>
    <property type="match status" value="1"/>
</dbReference>
<evidence type="ECO:0000256" key="1">
    <source>
        <dbReference type="ARBA" id="ARBA00023186"/>
    </source>
</evidence>
<feature type="domain" description="Ubiquitin-like" evidence="2">
    <location>
        <begin position="15"/>
        <end position="86"/>
    </location>
</feature>
<gene>
    <name evidence="4" type="ORF">A4A49_38920</name>
</gene>
<evidence type="ECO:0000259" key="3">
    <source>
        <dbReference type="PROSITE" id="PS51035"/>
    </source>
</evidence>
<dbReference type="InterPro" id="IPR039773">
    <property type="entry name" value="BAG_chaperone_regulator"/>
</dbReference>